<comment type="caution">
    <text evidence="2">The sequence shown here is derived from an EMBL/GenBank/DDBJ whole genome shotgun (WGS) entry which is preliminary data.</text>
</comment>
<sequence length="195" mass="22011">MEDFNHPNICWRDNRAQRKQPRRFLECVDDNFLLQVIEEPTRRGVMLDLVLTNREGLVGNVKLKGSLGCSDHEMMEFKILRAARKVHSKLTTLDFGRADFGLFRDVPGRVPWDRALEGRRDPRKPVCIQGSPPPSSGAMYPNKEEVRQKHQEACMDEQGAPGQTQTQKGSLQRVEARAGSLGGIQRNCLGNQGTD</sequence>
<evidence type="ECO:0008006" key="4">
    <source>
        <dbReference type="Google" id="ProtNLM"/>
    </source>
</evidence>
<dbReference type="PANTHER" id="PTHR33395">
    <property type="entry name" value="TRANSCRIPTASE, PUTATIVE-RELATED-RELATED"/>
    <property type="match status" value="1"/>
</dbReference>
<dbReference type="Proteomes" id="UP001623348">
    <property type="component" value="Unassembled WGS sequence"/>
</dbReference>
<dbReference type="AlphaFoldDB" id="A0ABC9WNW3"/>
<dbReference type="PANTHER" id="PTHR33395:SF22">
    <property type="entry name" value="REVERSE TRANSCRIPTASE DOMAIN-CONTAINING PROTEIN"/>
    <property type="match status" value="1"/>
</dbReference>
<feature type="compositionally biased region" description="Polar residues" evidence="1">
    <location>
        <begin position="161"/>
        <end position="170"/>
    </location>
</feature>
<dbReference type="EMBL" id="BAAFJT010000003">
    <property type="protein sequence ID" value="GAB0187151.1"/>
    <property type="molecule type" value="Genomic_DNA"/>
</dbReference>
<gene>
    <name evidence="2" type="ORF">GRJ2_001180400</name>
</gene>
<organism evidence="2 3">
    <name type="scientific">Grus japonensis</name>
    <name type="common">Japanese crane</name>
    <name type="synonym">Red-crowned crane</name>
    <dbReference type="NCBI Taxonomy" id="30415"/>
    <lineage>
        <taxon>Eukaryota</taxon>
        <taxon>Metazoa</taxon>
        <taxon>Chordata</taxon>
        <taxon>Craniata</taxon>
        <taxon>Vertebrata</taxon>
        <taxon>Euteleostomi</taxon>
        <taxon>Archelosauria</taxon>
        <taxon>Archosauria</taxon>
        <taxon>Dinosauria</taxon>
        <taxon>Saurischia</taxon>
        <taxon>Theropoda</taxon>
        <taxon>Coelurosauria</taxon>
        <taxon>Aves</taxon>
        <taxon>Neognathae</taxon>
        <taxon>Neoaves</taxon>
        <taxon>Gruiformes</taxon>
        <taxon>Gruidae</taxon>
        <taxon>Grus</taxon>
    </lineage>
</organism>
<protein>
    <recommendedName>
        <fullName evidence="4">Glycerol kinase</fullName>
    </recommendedName>
</protein>
<reference evidence="2 3" key="1">
    <citation type="submission" date="2024-06" db="EMBL/GenBank/DDBJ databases">
        <title>The draft genome of Grus japonensis, version 3.</title>
        <authorList>
            <person name="Nabeshima K."/>
            <person name="Suzuki S."/>
            <person name="Onuma M."/>
        </authorList>
    </citation>
    <scope>NUCLEOTIDE SEQUENCE [LARGE SCALE GENOMIC DNA]</scope>
    <source>
        <strain evidence="2 3">451A</strain>
    </source>
</reference>
<feature type="compositionally biased region" description="Basic and acidic residues" evidence="1">
    <location>
        <begin position="142"/>
        <end position="153"/>
    </location>
</feature>
<name>A0ABC9WNW3_GRUJA</name>
<keyword evidence="3" id="KW-1185">Reference proteome</keyword>
<evidence type="ECO:0000313" key="3">
    <source>
        <dbReference type="Proteomes" id="UP001623348"/>
    </source>
</evidence>
<feature type="region of interest" description="Disordered" evidence="1">
    <location>
        <begin position="121"/>
        <end position="171"/>
    </location>
</feature>
<accession>A0ABC9WNW3</accession>
<evidence type="ECO:0000256" key="1">
    <source>
        <dbReference type="SAM" id="MobiDB-lite"/>
    </source>
</evidence>
<evidence type="ECO:0000313" key="2">
    <source>
        <dbReference type="EMBL" id="GAB0187151.1"/>
    </source>
</evidence>
<proteinExistence type="predicted"/>